<dbReference type="Proteomes" id="UP000756346">
    <property type="component" value="Unassembled WGS sequence"/>
</dbReference>
<dbReference type="GeneID" id="70182036"/>
<feature type="compositionally biased region" description="Low complexity" evidence="1">
    <location>
        <begin position="176"/>
        <end position="190"/>
    </location>
</feature>
<organism evidence="3 4">
    <name type="scientific">Microdochium trichocladiopsis</name>
    <dbReference type="NCBI Taxonomy" id="1682393"/>
    <lineage>
        <taxon>Eukaryota</taxon>
        <taxon>Fungi</taxon>
        <taxon>Dikarya</taxon>
        <taxon>Ascomycota</taxon>
        <taxon>Pezizomycotina</taxon>
        <taxon>Sordariomycetes</taxon>
        <taxon>Xylariomycetidae</taxon>
        <taxon>Xylariales</taxon>
        <taxon>Microdochiaceae</taxon>
        <taxon>Microdochium</taxon>
    </lineage>
</organism>
<evidence type="ECO:0000313" key="4">
    <source>
        <dbReference type="Proteomes" id="UP000756346"/>
    </source>
</evidence>
<protein>
    <recommendedName>
        <fullName evidence="5">Infection structure specific protein</fullName>
    </recommendedName>
</protein>
<feature type="region of interest" description="Disordered" evidence="1">
    <location>
        <begin position="151"/>
        <end position="190"/>
    </location>
</feature>
<gene>
    <name evidence="3" type="ORF">B0I36DRAFT_312309</name>
</gene>
<feature type="chain" id="PRO_5040303354" description="Infection structure specific protein" evidence="2">
    <location>
        <begin position="24"/>
        <end position="215"/>
    </location>
</feature>
<dbReference type="OrthoDB" id="4747107at2759"/>
<reference evidence="3" key="1">
    <citation type="journal article" date="2021" name="Nat. Commun.">
        <title>Genetic determinants of endophytism in the Arabidopsis root mycobiome.</title>
        <authorList>
            <person name="Mesny F."/>
            <person name="Miyauchi S."/>
            <person name="Thiergart T."/>
            <person name="Pickel B."/>
            <person name="Atanasova L."/>
            <person name="Karlsson M."/>
            <person name="Huettel B."/>
            <person name="Barry K.W."/>
            <person name="Haridas S."/>
            <person name="Chen C."/>
            <person name="Bauer D."/>
            <person name="Andreopoulos W."/>
            <person name="Pangilinan J."/>
            <person name="LaButti K."/>
            <person name="Riley R."/>
            <person name="Lipzen A."/>
            <person name="Clum A."/>
            <person name="Drula E."/>
            <person name="Henrissat B."/>
            <person name="Kohler A."/>
            <person name="Grigoriev I.V."/>
            <person name="Martin F.M."/>
            <person name="Hacquard S."/>
        </authorList>
    </citation>
    <scope>NUCLEOTIDE SEQUENCE</scope>
    <source>
        <strain evidence="3">MPI-CAGE-CH-0230</strain>
    </source>
</reference>
<name>A0A9P8YJM8_9PEZI</name>
<keyword evidence="4" id="KW-1185">Reference proteome</keyword>
<proteinExistence type="predicted"/>
<dbReference type="RefSeq" id="XP_046019237.1">
    <property type="nucleotide sequence ID" value="XM_046152490.1"/>
</dbReference>
<keyword evidence="2" id="KW-0732">Signal</keyword>
<accession>A0A9P8YJM8</accession>
<feature type="compositionally biased region" description="Low complexity" evidence="1">
    <location>
        <begin position="152"/>
        <end position="167"/>
    </location>
</feature>
<comment type="caution">
    <text evidence="3">The sequence shown here is derived from an EMBL/GenBank/DDBJ whole genome shotgun (WGS) entry which is preliminary data.</text>
</comment>
<evidence type="ECO:0000256" key="1">
    <source>
        <dbReference type="SAM" id="MobiDB-lite"/>
    </source>
</evidence>
<sequence length="215" mass="20768">MKTTFSTTVASFTTLLAASQAAASGMGGITALVARQTVEPTGPCATSAASIIVHALPAMDPVLFEYLSEYFATAATTGPPNCAITDTPSSVSSAYASFTNQMSSWSSAEYDAALSFVEGPCFVSDNDAAGEVAQLLTAVDAYLGKGCSSSGGAVPTPTPASSTTGGSSSSGGAAGATGPTTSTSTTAQPGAGAQVTQAPVIALAAGMVAAAAALV</sequence>
<evidence type="ECO:0000313" key="3">
    <source>
        <dbReference type="EMBL" id="KAH7041182.1"/>
    </source>
</evidence>
<dbReference type="AlphaFoldDB" id="A0A9P8YJM8"/>
<feature type="signal peptide" evidence="2">
    <location>
        <begin position="1"/>
        <end position="23"/>
    </location>
</feature>
<evidence type="ECO:0000256" key="2">
    <source>
        <dbReference type="SAM" id="SignalP"/>
    </source>
</evidence>
<dbReference type="EMBL" id="JAGTJQ010000001">
    <property type="protein sequence ID" value="KAH7041182.1"/>
    <property type="molecule type" value="Genomic_DNA"/>
</dbReference>
<evidence type="ECO:0008006" key="5">
    <source>
        <dbReference type="Google" id="ProtNLM"/>
    </source>
</evidence>